<dbReference type="RefSeq" id="WP_010837340.1">
    <property type="nucleotide sequence ID" value="NZ_QRCM01000001.1"/>
</dbReference>
<gene>
    <name evidence="1" type="ORF">DW322_17785</name>
</gene>
<name>A0A6P2CH54_9NOCA</name>
<evidence type="ECO:0000313" key="1">
    <source>
        <dbReference type="EMBL" id="TXG91702.1"/>
    </source>
</evidence>
<dbReference type="Gene3D" id="2.60.120.580">
    <property type="entry name" value="Acetamidase/Formamidase-like domains"/>
    <property type="match status" value="2"/>
</dbReference>
<organism evidence="1 2">
    <name type="scientific">Rhodococcus rhodnii</name>
    <dbReference type="NCBI Taxonomy" id="38312"/>
    <lineage>
        <taxon>Bacteria</taxon>
        <taxon>Bacillati</taxon>
        <taxon>Actinomycetota</taxon>
        <taxon>Actinomycetes</taxon>
        <taxon>Mycobacteriales</taxon>
        <taxon>Nocardiaceae</taxon>
        <taxon>Rhodococcus</taxon>
    </lineage>
</organism>
<sequence length="454" mass="47307">MTDSFARAAAENLARGLGRRDFFRAVAAVGAGVGVAGVATACGGDSPQAAPAASSAPYAGGVPILQPGQGEIEGDHYLGSEPDQVLWGYVPTTHSDPVMRMASGETVTIDAVSHEGILEDQGRDPVEYFGRLGVDESDVLDDAIAVAAEYDRTPRDVDRDGPHVVTGPVFVEGAQPGDVLEIETLAAVPRVPYGVVSSRHGKGALASTADGGAPAGITVDEVMPPVASDGRPAANPMDYGNISTFTPIEDGQGVMTYGDARVRFPLRPFMGMMGVAFSPDEDPTSPNANSIPPTLGGGNIDIRLLGEGSKFYLPVFAEGALFYVGDPHMAMGDGEVALTAMEGSLRGTFRLTVHKPGSGDVPSVAYGYPFAETDDAWIPIGLSDPDGAVDGQSSDLNIAMRRAVVNALDFLENDKGMDRATAYAYLSAAADFTISQVVDRTVGVHGQIYKAHFE</sequence>
<dbReference type="EMBL" id="QRCM01000001">
    <property type="protein sequence ID" value="TXG91702.1"/>
    <property type="molecule type" value="Genomic_DNA"/>
</dbReference>
<dbReference type="SUPFAM" id="SSF141130">
    <property type="entry name" value="Acetamidase/Formamidase-like"/>
    <property type="match status" value="1"/>
</dbReference>
<dbReference type="Pfam" id="PF03069">
    <property type="entry name" value="FmdA_AmdA"/>
    <property type="match status" value="1"/>
</dbReference>
<comment type="caution">
    <text evidence="1">The sequence shown here is derived from an EMBL/GenBank/DDBJ whole genome shotgun (WGS) entry which is preliminary data.</text>
</comment>
<evidence type="ECO:0000313" key="2">
    <source>
        <dbReference type="Proteomes" id="UP000471120"/>
    </source>
</evidence>
<accession>A0A6P2CH54</accession>
<dbReference type="InterPro" id="IPR006311">
    <property type="entry name" value="TAT_signal"/>
</dbReference>
<dbReference type="PANTHER" id="PTHR31891">
    <property type="entry name" value="FORMAMIDASE C869.04-RELATED"/>
    <property type="match status" value="1"/>
</dbReference>
<dbReference type="Gene3D" id="3.10.28.20">
    <property type="entry name" value="Acetamidase/Formamidase-like domains"/>
    <property type="match status" value="1"/>
</dbReference>
<protein>
    <submittedName>
        <fullName evidence="1">Acetamidase</fullName>
    </submittedName>
</protein>
<dbReference type="PROSITE" id="PS51318">
    <property type="entry name" value="TAT"/>
    <property type="match status" value="1"/>
</dbReference>
<dbReference type="InterPro" id="IPR004304">
    <property type="entry name" value="FmdA_AmdA"/>
</dbReference>
<dbReference type="PANTHER" id="PTHR31891:SF1">
    <property type="entry name" value="FORMAMIDASE C869.04-RELATED"/>
    <property type="match status" value="1"/>
</dbReference>
<dbReference type="GO" id="GO:0016811">
    <property type="term" value="F:hydrolase activity, acting on carbon-nitrogen (but not peptide) bonds, in linear amides"/>
    <property type="evidence" value="ECO:0007669"/>
    <property type="project" value="InterPro"/>
</dbReference>
<dbReference type="Proteomes" id="UP000471120">
    <property type="component" value="Unassembled WGS sequence"/>
</dbReference>
<proteinExistence type="predicted"/>
<reference evidence="1 2" key="1">
    <citation type="submission" date="2018-07" db="EMBL/GenBank/DDBJ databases">
        <title>Genome sequence of Rhodococcus rhodnii ATCC 35071 from Rhodnius prolixus.</title>
        <authorList>
            <person name="Patel V."/>
            <person name="Vogel K.J."/>
        </authorList>
    </citation>
    <scope>NUCLEOTIDE SEQUENCE [LARGE SCALE GENOMIC DNA]</scope>
    <source>
        <strain evidence="1 2">ATCC 35071</strain>
    </source>
</reference>
<dbReference type="AlphaFoldDB" id="A0A6P2CH54"/>